<evidence type="ECO:0000256" key="5">
    <source>
        <dbReference type="ARBA" id="ARBA00023157"/>
    </source>
</evidence>
<comment type="subcellular location">
    <subcellularLocation>
        <location evidence="1 7">Periplasm</location>
    </subcellularLocation>
</comment>
<dbReference type="CDD" id="cd03020">
    <property type="entry name" value="DsbA_DsbC_DsbG"/>
    <property type="match status" value="1"/>
</dbReference>
<keyword evidence="5" id="KW-1015">Disulfide bond</keyword>
<sequence>MRVSRILTGAAFTLAAAFVQAAASDPDKAIRQTLTSIQPDLPIEAVSESPLNGVFQVHLKGGRVLYASGDGQYVMQGMLFHVENGEAVNLTQKAESKGIAKAIGSIPTSDMVVFAPKNPKTHITVFTDTDCGYCQKLHSEVAELNREGVEVRYVAFPRQGIGSHGYNTLVSVWCSKDRQAAMNKAKNREDIPPAQCDNPVAREYQLGQSIGVNGTPAVVLADGQLIPGYQPAPDLAKIALAASKAATQAN</sequence>
<evidence type="ECO:0000256" key="3">
    <source>
        <dbReference type="ARBA" id="ARBA00022729"/>
    </source>
</evidence>
<dbReference type="OrthoDB" id="12976at2"/>
<dbReference type="Gene3D" id="3.40.30.10">
    <property type="entry name" value="Glutaredoxin"/>
    <property type="match status" value="1"/>
</dbReference>
<evidence type="ECO:0000256" key="4">
    <source>
        <dbReference type="ARBA" id="ARBA00022764"/>
    </source>
</evidence>
<dbReference type="PANTHER" id="PTHR35272:SF3">
    <property type="entry name" value="THIOL:DISULFIDE INTERCHANGE PROTEIN DSBC"/>
    <property type="match status" value="1"/>
</dbReference>
<dbReference type="InterPro" id="IPR033954">
    <property type="entry name" value="DiS-bond_Isoase_DsbC/G"/>
</dbReference>
<proteinExistence type="inferred from homology"/>
<keyword evidence="3 7" id="KW-0732">Signal</keyword>
<dbReference type="InterPro" id="IPR051470">
    <property type="entry name" value="Thiol:disulfide_interchange"/>
</dbReference>
<dbReference type="InterPro" id="IPR018950">
    <property type="entry name" value="DiS-bond_isomerase_DsbC/G_N"/>
</dbReference>
<evidence type="ECO:0000313" key="10">
    <source>
        <dbReference type="EMBL" id="TRX73209.1"/>
    </source>
</evidence>
<dbReference type="SUPFAM" id="SSF52833">
    <property type="entry name" value="Thioredoxin-like"/>
    <property type="match status" value="1"/>
</dbReference>
<dbReference type="EMBL" id="VJOY01000018">
    <property type="protein sequence ID" value="TRX73209.1"/>
    <property type="molecule type" value="Genomic_DNA"/>
</dbReference>
<protein>
    <recommendedName>
        <fullName evidence="7">Thiol:disulfide interchange protein</fullName>
    </recommendedName>
</protein>
<keyword evidence="6 7" id="KW-0676">Redox-active center</keyword>
<dbReference type="AlphaFoldDB" id="A0A553GUQ5"/>
<keyword evidence="11" id="KW-1185">Reference proteome</keyword>
<evidence type="ECO:0000313" key="11">
    <source>
        <dbReference type="Proteomes" id="UP000315235"/>
    </source>
</evidence>
<evidence type="ECO:0000256" key="2">
    <source>
        <dbReference type="ARBA" id="ARBA00009813"/>
    </source>
</evidence>
<feature type="chain" id="PRO_5022262925" description="Thiol:disulfide interchange protein" evidence="7">
    <location>
        <begin position="22"/>
        <end position="250"/>
    </location>
</feature>
<dbReference type="Pfam" id="PF13098">
    <property type="entry name" value="Thioredoxin_2"/>
    <property type="match status" value="1"/>
</dbReference>
<organism evidence="10 11">
    <name type="scientific">Pseudomonas mangiferae</name>
    <dbReference type="NCBI Taxonomy" id="2593654"/>
    <lineage>
        <taxon>Bacteria</taxon>
        <taxon>Pseudomonadati</taxon>
        <taxon>Pseudomonadota</taxon>
        <taxon>Gammaproteobacteria</taxon>
        <taxon>Pseudomonadales</taxon>
        <taxon>Pseudomonadaceae</taxon>
        <taxon>Pseudomonas</taxon>
    </lineage>
</organism>
<evidence type="ECO:0000256" key="6">
    <source>
        <dbReference type="ARBA" id="ARBA00023284"/>
    </source>
</evidence>
<dbReference type="SUPFAM" id="SSF54423">
    <property type="entry name" value="DsbC/DsbG N-terminal domain-like"/>
    <property type="match status" value="1"/>
</dbReference>
<dbReference type="InterPro" id="IPR009094">
    <property type="entry name" value="DiS-bond_isomerase_DsbC/G_N_sf"/>
</dbReference>
<keyword evidence="4 7" id="KW-0574">Periplasm</keyword>
<name>A0A553GUQ5_9PSED</name>
<dbReference type="GO" id="GO:0042597">
    <property type="term" value="C:periplasmic space"/>
    <property type="evidence" value="ECO:0007669"/>
    <property type="project" value="UniProtKB-SubCell"/>
</dbReference>
<comment type="function">
    <text evidence="7">Required for disulfide bond formation in some periplasmic proteins. Acts by transferring its disulfide bond to other proteins and is reduced in the process.</text>
</comment>
<feature type="signal peptide" evidence="7">
    <location>
        <begin position="1"/>
        <end position="21"/>
    </location>
</feature>
<evidence type="ECO:0000259" key="8">
    <source>
        <dbReference type="Pfam" id="PF10411"/>
    </source>
</evidence>
<evidence type="ECO:0000256" key="7">
    <source>
        <dbReference type="RuleBase" id="RU364038"/>
    </source>
</evidence>
<dbReference type="RefSeq" id="WP_143489894.1">
    <property type="nucleotide sequence ID" value="NZ_VJOY01000018.1"/>
</dbReference>
<dbReference type="Pfam" id="PF10411">
    <property type="entry name" value="DsbC_N"/>
    <property type="match status" value="1"/>
</dbReference>
<evidence type="ECO:0000256" key="1">
    <source>
        <dbReference type="ARBA" id="ARBA00004418"/>
    </source>
</evidence>
<feature type="domain" description="Thioredoxin-like fold" evidence="9">
    <location>
        <begin position="117"/>
        <end position="238"/>
    </location>
</feature>
<dbReference type="Gene3D" id="3.10.450.70">
    <property type="entry name" value="Disulphide bond isomerase, DsbC/G, N-terminal"/>
    <property type="match status" value="1"/>
</dbReference>
<dbReference type="InterPro" id="IPR036249">
    <property type="entry name" value="Thioredoxin-like_sf"/>
</dbReference>
<evidence type="ECO:0000259" key="9">
    <source>
        <dbReference type="Pfam" id="PF13098"/>
    </source>
</evidence>
<comment type="similarity">
    <text evidence="2 7">Belongs to the thioredoxin family. DsbC subfamily.</text>
</comment>
<gene>
    <name evidence="10" type="ORF">FM069_18720</name>
</gene>
<dbReference type="InterPro" id="IPR012336">
    <property type="entry name" value="Thioredoxin-like_fold"/>
</dbReference>
<comment type="caution">
    <text evidence="10">The sequence shown here is derived from an EMBL/GenBank/DDBJ whole genome shotgun (WGS) entry which is preliminary data.</text>
</comment>
<dbReference type="Proteomes" id="UP000315235">
    <property type="component" value="Unassembled WGS sequence"/>
</dbReference>
<accession>A0A553GUQ5</accession>
<reference evidence="10 11" key="1">
    <citation type="submission" date="2019-07" db="EMBL/GenBank/DDBJ databases">
        <title>Pseudomonas mangiferae sp. nov., isolated from bark of mango tree in Thailand.</title>
        <authorList>
            <person name="Srisuk N."/>
            <person name="Anurat P."/>
        </authorList>
    </citation>
    <scope>NUCLEOTIDE SEQUENCE [LARGE SCALE GENOMIC DNA]</scope>
    <source>
        <strain evidence="10 11">DMKU_BBB3-04</strain>
    </source>
</reference>
<dbReference type="PANTHER" id="PTHR35272">
    <property type="entry name" value="THIOL:DISULFIDE INTERCHANGE PROTEIN DSBC-RELATED"/>
    <property type="match status" value="1"/>
</dbReference>
<feature type="domain" description="Disulphide bond isomerase DsbC/G N-terminal" evidence="8">
    <location>
        <begin position="21"/>
        <end position="92"/>
    </location>
</feature>